<evidence type="ECO:0000313" key="2">
    <source>
        <dbReference type="EMBL" id="RGQ43735.1"/>
    </source>
</evidence>
<feature type="transmembrane region" description="Helical" evidence="1">
    <location>
        <begin position="190"/>
        <end position="207"/>
    </location>
</feature>
<feature type="transmembrane region" description="Helical" evidence="1">
    <location>
        <begin position="56"/>
        <end position="80"/>
    </location>
</feature>
<keyword evidence="1" id="KW-0812">Transmembrane</keyword>
<evidence type="ECO:0000256" key="1">
    <source>
        <dbReference type="SAM" id="Phobius"/>
    </source>
</evidence>
<sequence>MKLYVIELKKILQRRSTWVLTGFMLVLTVVYGQLEIHNKQNMIVEFGQLAGYRRFLDLSGLFIVCAFLVEIIVLASYYCEDRQDKVDVLILTAKRGKLYDYAVRVSVTLAFVICLNIIMLMAAFVICHVNYGYTGGGLPVREMHMLSTLEEKNIFTLICMYLFNVFNASIMLSALVVCISTMSKNSIHSFIVIVGVVFLPVMLEGIFKNGQMNIGYTFITSQPVMLIAERCLLESGPVYGWHIFISYLCSIVACCVGGKKWCSVPKE</sequence>
<dbReference type="AlphaFoldDB" id="A0A412B023"/>
<evidence type="ECO:0000313" key="3">
    <source>
        <dbReference type="Proteomes" id="UP000283738"/>
    </source>
</evidence>
<organism evidence="2 3">
    <name type="scientific">Roseburia inulinivorans</name>
    <dbReference type="NCBI Taxonomy" id="360807"/>
    <lineage>
        <taxon>Bacteria</taxon>
        <taxon>Bacillati</taxon>
        <taxon>Bacillota</taxon>
        <taxon>Clostridia</taxon>
        <taxon>Lachnospirales</taxon>
        <taxon>Lachnospiraceae</taxon>
        <taxon>Roseburia</taxon>
    </lineage>
</organism>
<feature type="transmembrane region" description="Helical" evidence="1">
    <location>
        <begin position="154"/>
        <end position="178"/>
    </location>
</feature>
<feature type="transmembrane region" description="Helical" evidence="1">
    <location>
        <begin position="101"/>
        <end position="134"/>
    </location>
</feature>
<keyword evidence="1" id="KW-1133">Transmembrane helix</keyword>
<dbReference type="Proteomes" id="UP000283738">
    <property type="component" value="Unassembled WGS sequence"/>
</dbReference>
<feature type="transmembrane region" description="Helical" evidence="1">
    <location>
        <begin position="239"/>
        <end position="258"/>
    </location>
</feature>
<name>A0A412B023_9FIRM</name>
<accession>A0A412B023</accession>
<protein>
    <submittedName>
        <fullName evidence="2">Uncharacterized protein</fullName>
    </submittedName>
</protein>
<dbReference type="EMBL" id="QRTF01000059">
    <property type="protein sequence ID" value="RGQ43735.1"/>
    <property type="molecule type" value="Genomic_DNA"/>
</dbReference>
<comment type="caution">
    <text evidence="2">The sequence shown here is derived from an EMBL/GenBank/DDBJ whole genome shotgun (WGS) entry which is preliminary data.</text>
</comment>
<keyword evidence="1" id="KW-0472">Membrane</keyword>
<gene>
    <name evidence="2" type="ORF">DWY96_16640</name>
</gene>
<dbReference type="RefSeq" id="WP_118112105.1">
    <property type="nucleotide sequence ID" value="NZ_QRTF01000059.1"/>
</dbReference>
<proteinExistence type="predicted"/>
<reference evidence="2 3" key="1">
    <citation type="submission" date="2018-08" db="EMBL/GenBank/DDBJ databases">
        <title>A genome reference for cultivated species of the human gut microbiota.</title>
        <authorList>
            <person name="Zou Y."/>
            <person name="Xue W."/>
            <person name="Luo G."/>
        </authorList>
    </citation>
    <scope>NUCLEOTIDE SEQUENCE [LARGE SCALE GENOMIC DNA]</scope>
    <source>
        <strain evidence="2 3">AF28-15</strain>
    </source>
</reference>